<name>A0A1I0R400_9RHOB</name>
<dbReference type="PANTHER" id="PTHR12677">
    <property type="entry name" value="GOLGI APPARATUS MEMBRANE PROTEIN TVP38-RELATED"/>
    <property type="match status" value="1"/>
</dbReference>
<evidence type="ECO:0000256" key="4">
    <source>
        <dbReference type="ARBA" id="ARBA00022989"/>
    </source>
</evidence>
<dbReference type="PANTHER" id="PTHR12677:SF59">
    <property type="entry name" value="GOLGI APPARATUS MEMBRANE PROTEIN TVP38-RELATED"/>
    <property type="match status" value="1"/>
</dbReference>
<dbReference type="GO" id="GO:0005886">
    <property type="term" value="C:plasma membrane"/>
    <property type="evidence" value="ECO:0007669"/>
    <property type="project" value="UniProtKB-SubCell"/>
</dbReference>
<dbReference type="STRING" id="1173584.SAMN05444851_3068"/>
<evidence type="ECO:0000256" key="1">
    <source>
        <dbReference type="ARBA" id="ARBA00004651"/>
    </source>
</evidence>
<keyword evidence="3 6" id="KW-0812">Transmembrane</keyword>
<accession>A0A1I0R400</accession>
<keyword evidence="2 6" id="KW-1003">Cell membrane</keyword>
<feature type="domain" description="VTT" evidence="7">
    <location>
        <begin position="69"/>
        <end position="185"/>
    </location>
</feature>
<organism evidence="8 9">
    <name type="scientific">Aliiroseovarius sediminilitoris</name>
    <dbReference type="NCBI Taxonomy" id="1173584"/>
    <lineage>
        <taxon>Bacteria</taxon>
        <taxon>Pseudomonadati</taxon>
        <taxon>Pseudomonadota</taxon>
        <taxon>Alphaproteobacteria</taxon>
        <taxon>Rhodobacterales</taxon>
        <taxon>Paracoccaceae</taxon>
        <taxon>Aliiroseovarius</taxon>
    </lineage>
</organism>
<dbReference type="RefSeq" id="WP_091432754.1">
    <property type="nucleotide sequence ID" value="NZ_FOJB01000002.1"/>
</dbReference>
<dbReference type="InterPro" id="IPR032816">
    <property type="entry name" value="VTT_dom"/>
</dbReference>
<keyword evidence="9" id="KW-1185">Reference proteome</keyword>
<feature type="transmembrane region" description="Helical" evidence="6">
    <location>
        <begin position="195"/>
        <end position="215"/>
    </location>
</feature>
<dbReference type="EMBL" id="FOJB01000002">
    <property type="protein sequence ID" value="SEW35244.1"/>
    <property type="molecule type" value="Genomic_DNA"/>
</dbReference>
<evidence type="ECO:0000256" key="2">
    <source>
        <dbReference type="ARBA" id="ARBA00022475"/>
    </source>
</evidence>
<evidence type="ECO:0000256" key="6">
    <source>
        <dbReference type="RuleBase" id="RU366058"/>
    </source>
</evidence>
<feature type="transmembrane region" description="Helical" evidence="6">
    <location>
        <begin position="130"/>
        <end position="150"/>
    </location>
</feature>
<feature type="transmembrane region" description="Helical" evidence="6">
    <location>
        <begin position="50"/>
        <end position="77"/>
    </location>
</feature>
<evidence type="ECO:0000259" key="7">
    <source>
        <dbReference type="Pfam" id="PF09335"/>
    </source>
</evidence>
<evidence type="ECO:0000256" key="3">
    <source>
        <dbReference type="ARBA" id="ARBA00022692"/>
    </source>
</evidence>
<comment type="subcellular location">
    <subcellularLocation>
        <location evidence="1 6">Cell membrane</location>
        <topology evidence="1 6">Multi-pass membrane protein</topology>
    </subcellularLocation>
</comment>
<evidence type="ECO:0000313" key="8">
    <source>
        <dbReference type="EMBL" id="SEW35244.1"/>
    </source>
</evidence>
<keyword evidence="5 6" id="KW-0472">Membrane</keyword>
<evidence type="ECO:0000256" key="5">
    <source>
        <dbReference type="ARBA" id="ARBA00023136"/>
    </source>
</evidence>
<dbReference type="Pfam" id="PF09335">
    <property type="entry name" value="VTT_dom"/>
    <property type="match status" value="1"/>
</dbReference>
<gene>
    <name evidence="8" type="ORF">SAMN05444851_3068</name>
</gene>
<dbReference type="AlphaFoldDB" id="A0A1I0R400"/>
<evidence type="ECO:0000313" key="9">
    <source>
        <dbReference type="Proteomes" id="UP000199650"/>
    </source>
</evidence>
<proteinExistence type="inferred from homology"/>
<reference evidence="8 9" key="1">
    <citation type="submission" date="2016-10" db="EMBL/GenBank/DDBJ databases">
        <authorList>
            <person name="de Groot N.N."/>
        </authorList>
    </citation>
    <scope>NUCLEOTIDE SEQUENCE [LARGE SCALE GENOMIC DNA]</scope>
    <source>
        <strain evidence="8 9">DSM 29439</strain>
    </source>
</reference>
<dbReference type="OrthoDB" id="9812980at2"/>
<feature type="transmembrane region" description="Helical" evidence="6">
    <location>
        <begin position="12"/>
        <end position="30"/>
    </location>
</feature>
<keyword evidence="4 6" id="KW-1133">Transmembrane helix</keyword>
<protein>
    <recommendedName>
        <fullName evidence="6">TVP38/TMEM64 family membrane protein</fullName>
    </recommendedName>
</protein>
<feature type="transmembrane region" description="Helical" evidence="6">
    <location>
        <begin position="162"/>
        <end position="183"/>
    </location>
</feature>
<dbReference type="Proteomes" id="UP000199650">
    <property type="component" value="Unassembled WGS sequence"/>
</dbReference>
<dbReference type="InterPro" id="IPR015414">
    <property type="entry name" value="TMEM64"/>
</dbReference>
<comment type="similarity">
    <text evidence="6">Belongs to the TVP38/TMEM64 family.</text>
</comment>
<sequence length="235" mass="24594">MPGRPAIKAKIVVAALLGAAGIIALWWQFSPMLADLNPDTIRSWVEGLGVFGPLAVIALMTIAVVASPIPSAPIALAAGAAFGQIAGTFYVAIGAETGALVAFLIARILGRRTVERLLGARIEAGLLGSQNALTVAVFISRLLPFISFDVMSYAAGLSRLHLWRFLIATMAGILPASFALAYFGAEAISGRYGPAGWVALGLGLLTAIPMLVFALTRNSASRRSPHTPPKFKETK</sequence>